<protein>
    <submittedName>
        <fullName evidence="5">Serine protease 38-like</fullName>
    </submittedName>
</protein>
<dbReference type="Proteomes" id="UP000515140">
    <property type="component" value="Unplaced"/>
</dbReference>
<dbReference type="SMART" id="SM00020">
    <property type="entry name" value="Tryp_SPc"/>
    <property type="match status" value="1"/>
</dbReference>
<gene>
    <name evidence="5" type="primary">LOC110217061</name>
</gene>
<proteinExistence type="inferred from homology"/>
<keyword evidence="4" id="KW-1185">Reference proteome</keyword>
<evidence type="ECO:0000259" key="3">
    <source>
        <dbReference type="PROSITE" id="PS50240"/>
    </source>
</evidence>
<dbReference type="InParanoid" id="A0A6P5L9F9"/>
<evidence type="ECO:0000256" key="1">
    <source>
        <dbReference type="ARBA" id="ARBA00023157"/>
    </source>
</evidence>
<dbReference type="RefSeq" id="XP_020854870.1">
    <property type="nucleotide sequence ID" value="XM_020999211.1"/>
</dbReference>
<dbReference type="PANTHER" id="PTHR24253">
    <property type="entry name" value="TRANSMEMBRANE PROTEASE SERINE"/>
    <property type="match status" value="1"/>
</dbReference>
<feature type="domain" description="Peptidase S1" evidence="3">
    <location>
        <begin position="1"/>
        <end position="171"/>
    </location>
</feature>
<accession>A0A6P5L9F9</accession>
<name>A0A6P5L9F9_PHACI</name>
<dbReference type="GO" id="GO:0004252">
    <property type="term" value="F:serine-type endopeptidase activity"/>
    <property type="evidence" value="ECO:0007669"/>
    <property type="project" value="InterPro"/>
</dbReference>
<evidence type="ECO:0000256" key="2">
    <source>
        <dbReference type="ARBA" id="ARBA00024195"/>
    </source>
</evidence>
<dbReference type="Gene3D" id="2.40.10.10">
    <property type="entry name" value="Trypsin-like serine proteases"/>
    <property type="match status" value="2"/>
</dbReference>
<comment type="similarity">
    <text evidence="2">Belongs to the peptidase S1 family. CLIP subfamily.</text>
</comment>
<evidence type="ECO:0000313" key="4">
    <source>
        <dbReference type="Proteomes" id="UP000515140"/>
    </source>
</evidence>
<sequence>MIFRHPDISNIQPFGQDIGLVLLEVPVRLSPYVMPICMPRPGLNFEEKVSCWMTGWERPTNTVLPVKVSSLQEVQLPFIKNPECNALYVSMVNITTNKEVYEIEDDMLCAGDISNPKVICLGDVGSPLVCEFSKIWTQVAVVSWSTQCSPTYLTVFTRLIPYLDWIEKTKKISFLRTRKIGRIEERSESTSWSRSGTYTLFPTLLVPLQIMLLH</sequence>
<dbReference type="GO" id="GO:0006508">
    <property type="term" value="P:proteolysis"/>
    <property type="evidence" value="ECO:0007669"/>
    <property type="project" value="InterPro"/>
</dbReference>
<evidence type="ECO:0000313" key="5">
    <source>
        <dbReference type="RefSeq" id="XP_020854870.1"/>
    </source>
</evidence>
<dbReference type="PANTHER" id="PTHR24253:SF176">
    <property type="entry name" value="CORIN, ISOFORM B"/>
    <property type="match status" value="1"/>
</dbReference>
<dbReference type="Pfam" id="PF00089">
    <property type="entry name" value="Trypsin"/>
    <property type="match status" value="1"/>
</dbReference>
<dbReference type="AlphaFoldDB" id="A0A6P5L9F9"/>
<dbReference type="InterPro" id="IPR043504">
    <property type="entry name" value="Peptidase_S1_PA_chymotrypsin"/>
</dbReference>
<dbReference type="CDD" id="cd00190">
    <property type="entry name" value="Tryp_SPc"/>
    <property type="match status" value="1"/>
</dbReference>
<dbReference type="SUPFAM" id="SSF50494">
    <property type="entry name" value="Trypsin-like serine proteases"/>
    <property type="match status" value="1"/>
</dbReference>
<reference evidence="5" key="1">
    <citation type="submission" date="2025-08" db="UniProtKB">
        <authorList>
            <consortium name="RefSeq"/>
        </authorList>
    </citation>
    <scope>IDENTIFICATION</scope>
    <source>
        <tissue evidence="5">Spleen</tissue>
    </source>
</reference>
<dbReference type="FunFam" id="2.40.10.10:FF:000002">
    <property type="entry name" value="Transmembrane protease serine"/>
    <property type="match status" value="1"/>
</dbReference>
<organism evidence="4 5">
    <name type="scientific">Phascolarctos cinereus</name>
    <name type="common">Koala</name>
    <dbReference type="NCBI Taxonomy" id="38626"/>
    <lineage>
        <taxon>Eukaryota</taxon>
        <taxon>Metazoa</taxon>
        <taxon>Chordata</taxon>
        <taxon>Craniata</taxon>
        <taxon>Vertebrata</taxon>
        <taxon>Euteleostomi</taxon>
        <taxon>Mammalia</taxon>
        <taxon>Metatheria</taxon>
        <taxon>Diprotodontia</taxon>
        <taxon>Phascolarctidae</taxon>
        <taxon>Phascolarctos</taxon>
    </lineage>
</organism>
<dbReference type="InterPro" id="IPR009003">
    <property type="entry name" value="Peptidase_S1_PA"/>
</dbReference>
<dbReference type="KEGG" id="pcw:110217061"/>
<dbReference type="InterPro" id="IPR001254">
    <property type="entry name" value="Trypsin_dom"/>
</dbReference>
<keyword evidence="1" id="KW-1015">Disulfide bond</keyword>
<dbReference type="GeneID" id="110217061"/>
<dbReference type="PROSITE" id="PS50240">
    <property type="entry name" value="TRYPSIN_DOM"/>
    <property type="match status" value="1"/>
</dbReference>